<dbReference type="EMBL" id="MWQY01000006">
    <property type="protein sequence ID" value="ORC36333.1"/>
    <property type="molecule type" value="Genomic_DNA"/>
</dbReference>
<dbReference type="InterPro" id="IPR000014">
    <property type="entry name" value="PAS"/>
</dbReference>
<feature type="region of interest" description="Disordered" evidence="1">
    <location>
        <begin position="616"/>
        <end position="654"/>
    </location>
</feature>
<dbReference type="InterPro" id="IPR043128">
    <property type="entry name" value="Rev_trsase/Diguanyl_cyclase"/>
</dbReference>
<dbReference type="PANTHER" id="PTHR44757">
    <property type="entry name" value="DIGUANYLATE CYCLASE DGCP"/>
    <property type="match status" value="1"/>
</dbReference>
<keyword evidence="6" id="KW-1185">Reference proteome</keyword>
<dbReference type="InterPro" id="IPR052155">
    <property type="entry name" value="Biofilm_reg_signaling"/>
</dbReference>
<dbReference type="RefSeq" id="WP_083049514.1">
    <property type="nucleotide sequence ID" value="NZ_MWQY01000006.1"/>
</dbReference>
<protein>
    <recommendedName>
        <fullName evidence="7">GGDEF domain-containing protein</fullName>
    </recommendedName>
</protein>
<dbReference type="PROSITE" id="PS50112">
    <property type="entry name" value="PAS"/>
    <property type="match status" value="1"/>
</dbReference>
<evidence type="ECO:0000259" key="2">
    <source>
        <dbReference type="PROSITE" id="PS50112"/>
    </source>
</evidence>
<dbReference type="CDD" id="cd01948">
    <property type="entry name" value="EAL"/>
    <property type="match status" value="1"/>
</dbReference>
<dbReference type="InterPro" id="IPR001633">
    <property type="entry name" value="EAL_dom"/>
</dbReference>
<dbReference type="AlphaFoldDB" id="A0A1Y1RZS5"/>
<name>A0A1Y1RZS5_9SPIO</name>
<evidence type="ECO:0008006" key="7">
    <source>
        <dbReference type="Google" id="ProtNLM"/>
    </source>
</evidence>
<evidence type="ECO:0000256" key="1">
    <source>
        <dbReference type="SAM" id="MobiDB-lite"/>
    </source>
</evidence>
<sequence>MIQKQVAKPEEPASLPSEKIRRYRRELEDLKSRYQALAETASDVIIQVSQDLRIVYANSQVHGIFKTTPKKIVGRSFAALFPPGEFRRVEDRIRSYFLLSLAERKKRGISNHMELLGETAGNEILPLEISFGVSVSTNQGRIMPCIIRDISERKKTERKLRYLAYHDKLTDLGNRDLFHIYLTEYLNETLRYGERKGALLFLDLDGFKKVNDSLGHHVGDSILVECTHRLHNCLRESDQIFRVENLEMERRKEGVFRFGGDEFVILLPHLRDPREAAVVALKIINDIRRPYSIRENPDLPYISLGVSIGIAIIPDDGSDISLLISNADIAMYRAKERGNTYRFFTPEMNREVTRRLHLEEGLRAAICASQLTLYFQPIHRNGDGIVGFEALVRWVHPGEGLVLPGDFITLAEETGIIVPLGAMVLLKACHMLSHLQRHGCSNLYLSVNISPRQFDDPFFESKVAEALEKYKVDPRGLKLEMTEGVFIRNPVDASLRINDLKTRFPGLTFMIDDFGTGFSSFSYLSKLPVDVIKIDQTFISGLDQEHNRKIVKGIINLVKSLDLDVVAEGVQNLEHVEYLEKHGCYQHQGYYYYKPMTADELLHVLWEQNHHDGEGVCSGWKGTEKENRKRRPKNGSGRSAAAAYEGAAGTYQGD</sequence>
<dbReference type="InterPro" id="IPR000160">
    <property type="entry name" value="GGDEF_dom"/>
</dbReference>
<dbReference type="InterPro" id="IPR029787">
    <property type="entry name" value="Nucleotide_cyclase"/>
</dbReference>
<evidence type="ECO:0000313" key="5">
    <source>
        <dbReference type="EMBL" id="ORC36333.1"/>
    </source>
</evidence>
<evidence type="ECO:0000259" key="3">
    <source>
        <dbReference type="PROSITE" id="PS50883"/>
    </source>
</evidence>
<dbReference type="STRING" id="1963862.B4O97_07015"/>
<dbReference type="InterPro" id="IPR013656">
    <property type="entry name" value="PAS_4"/>
</dbReference>
<organism evidence="5 6">
    <name type="scientific">Marispirochaeta aestuarii</name>
    <dbReference type="NCBI Taxonomy" id="1963862"/>
    <lineage>
        <taxon>Bacteria</taxon>
        <taxon>Pseudomonadati</taxon>
        <taxon>Spirochaetota</taxon>
        <taxon>Spirochaetia</taxon>
        <taxon>Spirochaetales</taxon>
        <taxon>Spirochaetaceae</taxon>
        <taxon>Marispirochaeta</taxon>
    </lineage>
</organism>
<dbReference type="Pfam" id="PF08448">
    <property type="entry name" value="PAS_4"/>
    <property type="match status" value="1"/>
</dbReference>
<feature type="domain" description="PAS" evidence="2">
    <location>
        <begin position="30"/>
        <end position="94"/>
    </location>
</feature>
<dbReference type="SMART" id="SM00052">
    <property type="entry name" value="EAL"/>
    <property type="match status" value="1"/>
</dbReference>
<dbReference type="NCBIfam" id="TIGR00229">
    <property type="entry name" value="sensory_box"/>
    <property type="match status" value="1"/>
</dbReference>
<feature type="domain" description="EAL" evidence="3">
    <location>
        <begin position="355"/>
        <end position="609"/>
    </location>
</feature>
<proteinExistence type="predicted"/>
<dbReference type="PROSITE" id="PS50887">
    <property type="entry name" value="GGDEF"/>
    <property type="match status" value="1"/>
</dbReference>
<dbReference type="SUPFAM" id="SSF55785">
    <property type="entry name" value="PYP-like sensor domain (PAS domain)"/>
    <property type="match status" value="1"/>
</dbReference>
<dbReference type="InterPro" id="IPR035919">
    <property type="entry name" value="EAL_sf"/>
</dbReference>
<dbReference type="InterPro" id="IPR035965">
    <property type="entry name" value="PAS-like_dom_sf"/>
</dbReference>
<comment type="caution">
    <text evidence="5">The sequence shown here is derived from an EMBL/GenBank/DDBJ whole genome shotgun (WGS) entry which is preliminary data.</text>
</comment>
<dbReference type="Proteomes" id="UP000192343">
    <property type="component" value="Unassembled WGS sequence"/>
</dbReference>
<dbReference type="Gene3D" id="3.30.450.20">
    <property type="entry name" value="PAS domain"/>
    <property type="match status" value="1"/>
</dbReference>
<dbReference type="Pfam" id="PF00990">
    <property type="entry name" value="GGDEF"/>
    <property type="match status" value="2"/>
</dbReference>
<dbReference type="Gene3D" id="3.20.20.450">
    <property type="entry name" value="EAL domain"/>
    <property type="match status" value="1"/>
</dbReference>
<evidence type="ECO:0000259" key="4">
    <source>
        <dbReference type="PROSITE" id="PS50887"/>
    </source>
</evidence>
<feature type="domain" description="GGDEF" evidence="4">
    <location>
        <begin position="195"/>
        <end position="346"/>
    </location>
</feature>
<dbReference type="Gene3D" id="3.30.70.270">
    <property type="match status" value="1"/>
</dbReference>
<dbReference type="PANTHER" id="PTHR44757:SF2">
    <property type="entry name" value="BIOFILM ARCHITECTURE MAINTENANCE PROTEIN MBAA"/>
    <property type="match status" value="1"/>
</dbReference>
<reference evidence="5 6" key="1">
    <citation type="submission" date="2017-03" db="EMBL/GenBank/DDBJ databases">
        <title>Draft Genome sequence of Marispirochaeta sp. strain JC444.</title>
        <authorList>
            <person name="Shivani Y."/>
            <person name="Subhash Y."/>
            <person name="Sasikala C."/>
            <person name="Ramana C."/>
        </authorList>
    </citation>
    <scope>NUCLEOTIDE SEQUENCE [LARGE SCALE GENOMIC DNA]</scope>
    <source>
        <strain evidence="5 6">JC444</strain>
    </source>
</reference>
<dbReference type="SMART" id="SM00091">
    <property type="entry name" value="PAS"/>
    <property type="match status" value="1"/>
</dbReference>
<dbReference type="OrthoDB" id="366324at2"/>
<dbReference type="CDD" id="cd01949">
    <property type="entry name" value="GGDEF"/>
    <property type="match status" value="1"/>
</dbReference>
<evidence type="ECO:0000313" key="6">
    <source>
        <dbReference type="Proteomes" id="UP000192343"/>
    </source>
</evidence>
<dbReference type="CDD" id="cd00130">
    <property type="entry name" value="PAS"/>
    <property type="match status" value="1"/>
</dbReference>
<dbReference type="Pfam" id="PF00563">
    <property type="entry name" value="EAL"/>
    <property type="match status" value="1"/>
</dbReference>
<dbReference type="SUPFAM" id="SSF55073">
    <property type="entry name" value="Nucleotide cyclase"/>
    <property type="match status" value="1"/>
</dbReference>
<dbReference type="SUPFAM" id="SSF141868">
    <property type="entry name" value="EAL domain-like"/>
    <property type="match status" value="1"/>
</dbReference>
<feature type="compositionally biased region" description="Low complexity" evidence="1">
    <location>
        <begin position="635"/>
        <end position="654"/>
    </location>
</feature>
<dbReference type="SMART" id="SM00267">
    <property type="entry name" value="GGDEF"/>
    <property type="match status" value="1"/>
</dbReference>
<dbReference type="NCBIfam" id="TIGR00254">
    <property type="entry name" value="GGDEF"/>
    <property type="match status" value="1"/>
</dbReference>
<accession>A0A1Y1RZS5</accession>
<gene>
    <name evidence="5" type="ORF">B4O97_07015</name>
</gene>
<dbReference type="PROSITE" id="PS50883">
    <property type="entry name" value="EAL"/>
    <property type="match status" value="1"/>
</dbReference>